<evidence type="ECO:0000313" key="1">
    <source>
        <dbReference type="EMBL" id="MFC5407704.1"/>
    </source>
</evidence>
<evidence type="ECO:0000313" key="2">
    <source>
        <dbReference type="Proteomes" id="UP001596106"/>
    </source>
</evidence>
<dbReference type="EMBL" id="JBHSMA010000001">
    <property type="protein sequence ID" value="MFC5407704.1"/>
    <property type="molecule type" value="Genomic_DNA"/>
</dbReference>
<accession>A0ABW0I4J2</accession>
<dbReference type="Proteomes" id="UP001596106">
    <property type="component" value="Unassembled WGS sequence"/>
</dbReference>
<comment type="caution">
    <text evidence="1">The sequence shown here is derived from an EMBL/GenBank/DDBJ whole genome shotgun (WGS) entry which is preliminary data.</text>
</comment>
<keyword evidence="2" id="KW-1185">Reference proteome</keyword>
<reference evidence="2" key="1">
    <citation type="journal article" date="2019" name="Int. J. Syst. Evol. Microbiol.">
        <title>The Global Catalogue of Microorganisms (GCM) 10K type strain sequencing project: providing services to taxonomists for standard genome sequencing and annotation.</title>
        <authorList>
            <consortium name="The Broad Institute Genomics Platform"/>
            <consortium name="The Broad Institute Genome Sequencing Center for Infectious Disease"/>
            <person name="Wu L."/>
            <person name="Ma J."/>
        </authorList>
    </citation>
    <scope>NUCLEOTIDE SEQUENCE [LARGE SCALE GENOMIC DNA]</scope>
    <source>
        <strain evidence="2">CCUG 55250</strain>
    </source>
</reference>
<proteinExistence type="predicted"/>
<gene>
    <name evidence="1" type="ORF">ACFPMF_00165</name>
</gene>
<protein>
    <submittedName>
        <fullName evidence="1">Uncharacterized protein</fullName>
    </submittedName>
</protein>
<organism evidence="1 2">
    <name type="scientific">Larkinella bovis</name>
    <dbReference type="NCBI Taxonomy" id="683041"/>
    <lineage>
        <taxon>Bacteria</taxon>
        <taxon>Pseudomonadati</taxon>
        <taxon>Bacteroidota</taxon>
        <taxon>Cytophagia</taxon>
        <taxon>Cytophagales</taxon>
        <taxon>Spirosomataceae</taxon>
        <taxon>Larkinella</taxon>
    </lineage>
</organism>
<dbReference type="RefSeq" id="WP_379840388.1">
    <property type="nucleotide sequence ID" value="NZ_JBHSMA010000001.1"/>
</dbReference>
<name>A0ABW0I4J2_9BACT</name>
<sequence>MIKSIRSYLHARRLAKALVETQKNQYTNQIDAIRACNRLYRNTNEDYSVVKHQQHQLFWVVRTKLAKALAEEGHIILKAYKK</sequence>